<comment type="caution">
    <text evidence="1">The sequence shown here is derived from an EMBL/GenBank/DDBJ whole genome shotgun (WGS) entry which is preliminary data.</text>
</comment>
<protein>
    <submittedName>
        <fullName evidence="1">Uncharacterized protein</fullName>
    </submittedName>
</protein>
<accession>A0ABY6TYQ6</accession>
<proteinExistence type="predicted"/>
<dbReference type="EMBL" id="CABFNS010000709">
    <property type="protein sequence ID" value="VUC23605.1"/>
    <property type="molecule type" value="Genomic_DNA"/>
</dbReference>
<name>A0ABY6TYQ6_BIOOC</name>
<sequence length="93" mass="10537">MSSFTRRRGPSNTARTRCRIVITDELNPQDGGLCIIIARVGVAVVFESRRPQGKIISRKCRKDFCVVFDFCQPQCVDHLAFVFVLQSLQHALL</sequence>
<evidence type="ECO:0000313" key="2">
    <source>
        <dbReference type="Proteomes" id="UP000766486"/>
    </source>
</evidence>
<reference evidence="1 2" key="1">
    <citation type="submission" date="2019-06" db="EMBL/GenBank/DDBJ databases">
        <authorList>
            <person name="Broberg M."/>
        </authorList>
    </citation>
    <scope>NUCLEOTIDE SEQUENCE [LARGE SCALE GENOMIC DNA]</scope>
</reference>
<evidence type="ECO:0000313" key="1">
    <source>
        <dbReference type="EMBL" id="VUC23605.1"/>
    </source>
</evidence>
<keyword evidence="2" id="KW-1185">Reference proteome</keyword>
<organism evidence="1 2">
    <name type="scientific">Bionectria ochroleuca</name>
    <name type="common">Gliocladium roseum</name>
    <dbReference type="NCBI Taxonomy" id="29856"/>
    <lineage>
        <taxon>Eukaryota</taxon>
        <taxon>Fungi</taxon>
        <taxon>Dikarya</taxon>
        <taxon>Ascomycota</taxon>
        <taxon>Pezizomycotina</taxon>
        <taxon>Sordariomycetes</taxon>
        <taxon>Hypocreomycetidae</taxon>
        <taxon>Hypocreales</taxon>
        <taxon>Bionectriaceae</taxon>
        <taxon>Clonostachys</taxon>
    </lineage>
</organism>
<dbReference type="Proteomes" id="UP000766486">
    <property type="component" value="Unassembled WGS sequence"/>
</dbReference>
<gene>
    <name evidence="1" type="ORF">CLO192961_LOCUS120497</name>
</gene>